<dbReference type="PANTHER" id="PTHR38926">
    <property type="entry name" value="F-BOX DOMAIN CONTAINING PROTEIN, EXPRESSED"/>
    <property type="match status" value="1"/>
</dbReference>
<dbReference type="InterPro" id="IPR032675">
    <property type="entry name" value="LRR_dom_sf"/>
</dbReference>
<dbReference type="OrthoDB" id="3357519at2759"/>
<dbReference type="Gene3D" id="3.80.10.10">
    <property type="entry name" value="Ribonuclease Inhibitor"/>
    <property type="match status" value="1"/>
</dbReference>
<gene>
    <name evidence="2" type="ORF">EXIGLDRAFT_759870</name>
</gene>
<name>A0A165PM41_EXIGL</name>
<accession>A0A165PM41</accession>
<dbReference type="InParanoid" id="A0A165PM41"/>
<dbReference type="SUPFAM" id="SSF52047">
    <property type="entry name" value="RNI-like"/>
    <property type="match status" value="1"/>
</dbReference>
<dbReference type="Proteomes" id="UP000077266">
    <property type="component" value="Unassembled WGS sequence"/>
</dbReference>
<feature type="region of interest" description="Disordered" evidence="1">
    <location>
        <begin position="506"/>
        <end position="526"/>
    </location>
</feature>
<dbReference type="AlphaFoldDB" id="A0A165PM41"/>
<evidence type="ECO:0000313" key="2">
    <source>
        <dbReference type="EMBL" id="KZW02367.1"/>
    </source>
</evidence>
<evidence type="ECO:0000313" key="3">
    <source>
        <dbReference type="Proteomes" id="UP000077266"/>
    </source>
</evidence>
<evidence type="ECO:0008006" key="4">
    <source>
        <dbReference type="Google" id="ProtNLM"/>
    </source>
</evidence>
<reference evidence="2 3" key="1">
    <citation type="journal article" date="2016" name="Mol. Biol. Evol.">
        <title>Comparative Genomics of Early-Diverging Mushroom-Forming Fungi Provides Insights into the Origins of Lignocellulose Decay Capabilities.</title>
        <authorList>
            <person name="Nagy L.G."/>
            <person name="Riley R."/>
            <person name="Tritt A."/>
            <person name="Adam C."/>
            <person name="Daum C."/>
            <person name="Floudas D."/>
            <person name="Sun H."/>
            <person name="Yadav J.S."/>
            <person name="Pangilinan J."/>
            <person name="Larsson K.H."/>
            <person name="Matsuura K."/>
            <person name="Barry K."/>
            <person name="Labutti K."/>
            <person name="Kuo R."/>
            <person name="Ohm R.A."/>
            <person name="Bhattacharya S.S."/>
            <person name="Shirouzu T."/>
            <person name="Yoshinaga Y."/>
            <person name="Martin F.M."/>
            <person name="Grigoriev I.V."/>
            <person name="Hibbett D.S."/>
        </authorList>
    </citation>
    <scope>NUCLEOTIDE SEQUENCE [LARGE SCALE GENOMIC DNA]</scope>
    <source>
        <strain evidence="2 3">HHB12029</strain>
    </source>
</reference>
<evidence type="ECO:0000256" key="1">
    <source>
        <dbReference type="SAM" id="MobiDB-lite"/>
    </source>
</evidence>
<keyword evidence="3" id="KW-1185">Reference proteome</keyword>
<organism evidence="2 3">
    <name type="scientific">Exidia glandulosa HHB12029</name>
    <dbReference type="NCBI Taxonomy" id="1314781"/>
    <lineage>
        <taxon>Eukaryota</taxon>
        <taxon>Fungi</taxon>
        <taxon>Dikarya</taxon>
        <taxon>Basidiomycota</taxon>
        <taxon>Agaricomycotina</taxon>
        <taxon>Agaricomycetes</taxon>
        <taxon>Auriculariales</taxon>
        <taxon>Exidiaceae</taxon>
        <taxon>Exidia</taxon>
    </lineage>
</organism>
<dbReference type="PANTHER" id="PTHR38926:SF72">
    <property type="entry name" value="IM:7136021-RELATED"/>
    <property type="match status" value="1"/>
</dbReference>
<proteinExistence type="predicted"/>
<protein>
    <recommendedName>
        <fullName evidence="4">F-box domain-containing protein</fullName>
    </recommendedName>
</protein>
<sequence>MSLSAANPTRAPVHSLPGPAELLVDVMEDVGDPVLVTAVCSHWRHFTLSTARLWTHIEVQDIDVYAAVAKTQAFAARSGNLPLHIHRRDNRAPDIDLELVVGVLNQLLISLFSRCASFAYVRAYRPAVRRSNSDEIPPLLDETSWTFVATLLSCSAPRLRSFTLEITSFEFRVSDDDRGDTVFDLAVNWPLLTELDISACLPLWTLKSPALKTLTVYPQQCDWECQNAETFSVDLGALTRASPSLQVLDVQWTIGELLGERLLTESYALLGDLLQPQVRDVRLNGVHVSWFSPPNNLHDRTLHLPNLAYLALAGNGSRPGFCEEERGTLAVQELIYLLEAAPNLVNLYISDWDVPVVVPDLSSLMKVPLNKLESVRFRWVEATWCKHILGAMIAPHLRELDLALGYWEPDDESNCELFVPSSTLPWSFPELEDLEINFLDEHVAPPAYAGTEIPALLRNGNFPRLKTLNLGENTHGFIHGTCVDDIVRVLSDSHVAPSLETLTMTDCDRSGEDDYSPDSQARNKQTAEEMAHYLNSMRRGEGDHLVVPPITIQYARCFGCSDHK</sequence>
<dbReference type="EMBL" id="KV425888">
    <property type="protein sequence ID" value="KZW02367.1"/>
    <property type="molecule type" value="Genomic_DNA"/>
</dbReference>